<dbReference type="EMBL" id="AHFB01000030">
    <property type="protein sequence ID" value="EOO36920.1"/>
    <property type="molecule type" value="Genomic_DNA"/>
</dbReference>
<evidence type="ECO:0000313" key="3">
    <source>
        <dbReference type="EMBL" id="EOO36920.1"/>
    </source>
</evidence>
<evidence type="ECO:0000256" key="2">
    <source>
        <dbReference type="SAM" id="Phobius"/>
    </source>
</evidence>
<evidence type="ECO:0000256" key="1">
    <source>
        <dbReference type="SAM" id="Coils"/>
    </source>
</evidence>
<sequence length="54" mass="6635">MEQFLWIAIFILLGHIICIKLDLKNLEKRLDNYKEIMNIQNQKIDDVWEYVKKL</sequence>
<evidence type="ECO:0000313" key="4">
    <source>
        <dbReference type="Proteomes" id="UP000014018"/>
    </source>
</evidence>
<protein>
    <submittedName>
        <fullName evidence="3">Uncharacterized protein</fullName>
    </submittedName>
</protein>
<comment type="caution">
    <text evidence="3">The sequence shown here is derived from an EMBL/GenBank/DDBJ whole genome shotgun (WGS) entry which is preliminary data.</text>
</comment>
<accession>A0A9W5PUS6</accession>
<feature type="coiled-coil region" evidence="1">
    <location>
        <begin position="16"/>
        <end position="43"/>
    </location>
</feature>
<keyword evidence="2" id="KW-0472">Membrane</keyword>
<gene>
    <name evidence="3" type="ORF">IIU_01523</name>
</gene>
<keyword evidence="1" id="KW-0175">Coiled coil</keyword>
<keyword evidence="2" id="KW-1133">Transmembrane helix</keyword>
<reference evidence="3 4" key="1">
    <citation type="submission" date="2012-12" db="EMBL/GenBank/DDBJ databases">
        <title>The Genome Sequence of Bacillus cereus VD133.</title>
        <authorList>
            <consortium name="The Broad Institute Genome Sequencing Platform"/>
            <consortium name="The Broad Institute Genome Sequencing Center for Infectious Disease"/>
            <person name="Feldgarden M."/>
            <person name="Van der Auwera G.A."/>
            <person name="Mahillon J."/>
            <person name="Duprez V."/>
            <person name="Timmery S."/>
            <person name="Mattelet C."/>
            <person name="Dierick K."/>
            <person name="Sun M."/>
            <person name="Yu Z."/>
            <person name="Zhu L."/>
            <person name="Hu X."/>
            <person name="Shank E.B."/>
            <person name="Swiecicka I."/>
            <person name="Hansen B.M."/>
            <person name="Andrup L."/>
            <person name="Walker B."/>
            <person name="Young S.K."/>
            <person name="Zeng Q."/>
            <person name="Gargeya S."/>
            <person name="Fitzgerald M."/>
            <person name="Haas B."/>
            <person name="Abouelleil A."/>
            <person name="Alvarado L."/>
            <person name="Arachchi H.M."/>
            <person name="Berlin A.M."/>
            <person name="Chapman S.B."/>
            <person name="Dewar J."/>
            <person name="Goldberg J."/>
            <person name="Griggs A."/>
            <person name="Gujja S."/>
            <person name="Hansen M."/>
            <person name="Howarth C."/>
            <person name="Imamovic A."/>
            <person name="Larimer J."/>
            <person name="McCowan C."/>
            <person name="Murphy C."/>
            <person name="Neiman D."/>
            <person name="Pearson M."/>
            <person name="Priest M."/>
            <person name="Roberts A."/>
            <person name="Saif S."/>
            <person name="Shea T."/>
            <person name="Sisk P."/>
            <person name="Sykes S."/>
            <person name="Wortman J."/>
            <person name="Nusbaum C."/>
            <person name="Birren B."/>
        </authorList>
    </citation>
    <scope>NUCLEOTIDE SEQUENCE [LARGE SCALE GENOMIC DNA]</scope>
    <source>
        <strain evidence="3 4">VD133</strain>
    </source>
</reference>
<keyword evidence="2" id="KW-0812">Transmembrane</keyword>
<proteinExistence type="predicted"/>
<name>A0A9W5PUS6_BACCE</name>
<organism evidence="3 4">
    <name type="scientific">Bacillus cereus VD133</name>
    <dbReference type="NCBI Taxonomy" id="1053233"/>
    <lineage>
        <taxon>Bacteria</taxon>
        <taxon>Bacillati</taxon>
        <taxon>Bacillota</taxon>
        <taxon>Bacilli</taxon>
        <taxon>Bacillales</taxon>
        <taxon>Bacillaceae</taxon>
        <taxon>Bacillus</taxon>
        <taxon>Bacillus cereus group</taxon>
    </lineage>
</organism>
<dbReference type="RefSeq" id="WP_016109810.1">
    <property type="nucleotide sequence ID" value="NZ_KB976173.1"/>
</dbReference>
<dbReference type="AlphaFoldDB" id="A0A9W5PUS6"/>
<feature type="transmembrane region" description="Helical" evidence="2">
    <location>
        <begin position="6"/>
        <end position="23"/>
    </location>
</feature>
<dbReference type="Proteomes" id="UP000014018">
    <property type="component" value="Unassembled WGS sequence"/>
</dbReference>